<reference evidence="2 3" key="1">
    <citation type="submission" date="2016-11" db="EMBL/GenBank/DDBJ databases">
        <authorList>
            <person name="Jaros S."/>
            <person name="Januszkiewicz K."/>
            <person name="Wedrychowicz H."/>
        </authorList>
    </citation>
    <scope>NUCLEOTIDE SEQUENCE [LARGE SCALE GENOMIC DNA]</scope>
    <source>
        <strain evidence="2 3">DSM 24574</strain>
    </source>
</reference>
<dbReference type="Proteomes" id="UP000184212">
    <property type="component" value="Unassembled WGS sequence"/>
</dbReference>
<accession>A0A1M5S8B5</accession>
<dbReference type="PANTHER" id="PTHR38593">
    <property type="entry name" value="BLR2558 PROTEIN"/>
    <property type="match status" value="1"/>
</dbReference>
<dbReference type="EMBL" id="FQWQ01000002">
    <property type="protein sequence ID" value="SHH34518.1"/>
    <property type="molecule type" value="Genomic_DNA"/>
</dbReference>
<evidence type="ECO:0000313" key="3">
    <source>
        <dbReference type="Proteomes" id="UP000184212"/>
    </source>
</evidence>
<evidence type="ECO:0000313" key="2">
    <source>
        <dbReference type="EMBL" id="SHH34518.1"/>
    </source>
</evidence>
<dbReference type="InterPro" id="IPR025419">
    <property type="entry name" value="DUF4142"/>
</dbReference>
<feature type="domain" description="DUF4142" evidence="1">
    <location>
        <begin position="46"/>
        <end position="180"/>
    </location>
</feature>
<dbReference type="STRING" id="947013.SAMN04488109_3793"/>
<name>A0A1M5S8B5_9BACT</name>
<proteinExistence type="predicted"/>
<organism evidence="2 3">
    <name type="scientific">Chryseolinea serpens</name>
    <dbReference type="NCBI Taxonomy" id="947013"/>
    <lineage>
        <taxon>Bacteria</taxon>
        <taxon>Pseudomonadati</taxon>
        <taxon>Bacteroidota</taxon>
        <taxon>Cytophagia</taxon>
        <taxon>Cytophagales</taxon>
        <taxon>Fulvivirgaceae</taxon>
        <taxon>Chryseolinea</taxon>
    </lineage>
</organism>
<sequence>MMFLMLLALVIITSIDSCHSKKSPPDSKEVAEAQNKATFDTTSVEDDVQFAIAAADGGLLEIQLGNLALTNASSAEVKKFGQSMIDDHSGANKELAALASQKNITLPQTLSEKNQEYYDDLQKRRGKAFDEAYTDFMVKDHQEDIDEFKKEAKKGNDKDLQSWAQGKVPVLEHHLLMAQQTQESLKNK</sequence>
<dbReference type="Pfam" id="PF13628">
    <property type="entry name" value="DUF4142"/>
    <property type="match status" value="1"/>
</dbReference>
<dbReference type="PANTHER" id="PTHR38593:SF1">
    <property type="entry name" value="BLR2558 PROTEIN"/>
    <property type="match status" value="1"/>
</dbReference>
<dbReference type="Gene3D" id="1.20.1260.10">
    <property type="match status" value="1"/>
</dbReference>
<dbReference type="InterPro" id="IPR012347">
    <property type="entry name" value="Ferritin-like"/>
</dbReference>
<protein>
    <submittedName>
        <fullName evidence="2">Putative membrane protein</fullName>
    </submittedName>
</protein>
<gene>
    <name evidence="2" type="ORF">SAMN04488109_3793</name>
</gene>
<keyword evidence="3" id="KW-1185">Reference proteome</keyword>
<dbReference type="AlphaFoldDB" id="A0A1M5S8B5"/>
<evidence type="ECO:0000259" key="1">
    <source>
        <dbReference type="Pfam" id="PF13628"/>
    </source>
</evidence>